<reference evidence="6 7" key="1">
    <citation type="journal article" date="2019" name="PLoS Genet.">
        <title>Convergent evolution of linked mating-type loci in basidiomycete fungi.</title>
        <authorList>
            <person name="Sun S."/>
            <person name="Coelho M.A."/>
            <person name="Heitman J."/>
            <person name="Nowrousian M."/>
        </authorList>
    </citation>
    <scope>NUCLEOTIDE SEQUENCE [LARGE SCALE GENOMIC DNA]</scope>
    <source>
        <strain evidence="6 7">CBS 4282</strain>
    </source>
</reference>
<comment type="caution">
    <text evidence="6">The sequence shown here is derived from an EMBL/GenBank/DDBJ whole genome shotgun (WGS) entry which is preliminary data.</text>
</comment>
<gene>
    <name evidence="6" type="ORF">VHUM_03093</name>
</gene>
<dbReference type="GO" id="GO:0005635">
    <property type="term" value="C:nuclear envelope"/>
    <property type="evidence" value="ECO:0007669"/>
    <property type="project" value="TreeGrafter"/>
</dbReference>
<keyword evidence="3 5" id="KW-1133">Transmembrane helix</keyword>
<keyword evidence="2 5" id="KW-0812">Transmembrane</keyword>
<dbReference type="GO" id="GO:0005783">
    <property type="term" value="C:endoplasmic reticulum"/>
    <property type="evidence" value="ECO:0007669"/>
    <property type="project" value="TreeGrafter"/>
</dbReference>
<dbReference type="AlphaFoldDB" id="A0A7D8UZA8"/>
<evidence type="ECO:0000256" key="3">
    <source>
        <dbReference type="ARBA" id="ARBA00022989"/>
    </source>
</evidence>
<dbReference type="InterPro" id="IPR023352">
    <property type="entry name" value="MAPEG-like_dom_sf"/>
</dbReference>
<sequence length="119" mass="12872">MATVGAARKAAKVPYPNFYVSDAEAKADQNKYKYNCAQRAHGNTLENVPSVIALFGFLSIFHPVVATSAVVVWCIGRVFYTVRGVVGPPVPRPLSPVPCPPFKLTLPAAPVRRRQPGQP</sequence>
<dbReference type="EMBL" id="QKWK01000008">
    <property type="protein sequence ID" value="TXT07373.1"/>
    <property type="molecule type" value="Genomic_DNA"/>
</dbReference>
<evidence type="ECO:0000256" key="1">
    <source>
        <dbReference type="ARBA" id="ARBA00004141"/>
    </source>
</evidence>
<dbReference type="InterPro" id="IPR001129">
    <property type="entry name" value="Membr-assoc_MAPEG"/>
</dbReference>
<dbReference type="GO" id="GO:0016020">
    <property type="term" value="C:membrane"/>
    <property type="evidence" value="ECO:0007669"/>
    <property type="project" value="UniProtKB-SubCell"/>
</dbReference>
<protein>
    <submittedName>
        <fullName evidence="6">Uncharacterized protein</fullName>
    </submittedName>
</protein>
<dbReference type="PANTHER" id="PTHR10250:SF26">
    <property type="entry name" value="GLUTATHIONE S-TRANSFERASE 3, MITOCHONDRIAL"/>
    <property type="match status" value="1"/>
</dbReference>
<evidence type="ECO:0000256" key="5">
    <source>
        <dbReference type="SAM" id="Phobius"/>
    </source>
</evidence>
<evidence type="ECO:0000313" key="6">
    <source>
        <dbReference type="EMBL" id="TXT07373.1"/>
    </source>
</evidence>
<dbReference type="OrthoDB" id="410651at2759"/>
<proteinExistence type="predicted"/>
<dbReference type="SUPFAM" id="SSF161084">
    <property type="entry name" value="MAPEG domain-like"/>
    <property type="match status" value="1"/>
</dbReference>
<keyword evidence="7" id="KW-1185">Reference proteome</keyword>
<evidence type="ECO:0000256" key="4">
    <source>
        <dbReference type="ARBA" id="ARBA00023136"/>
    </source>
</evidence>
<name>A0A7D8UZA8_VANHU</name>
<organism evidence="6 7">
    <name type="scientific">Vanrija humicola</name>
    <name type="common">Yeast</name>
    <name type="synonym">Cryptococcus humicola</name>
    <dbReference type="NCBI Taxonomy" id="5417"/>
    <lineage>
        <taxon>Eukaryota</taxon>
        <taxon>Fungi</taxon>
        <taxon>Dikarya</taxon>
        <taxon>Basidiomycota</taxon>
        <taxon>Agaricomycotina</taxon>
        <taxon>Tremellomycetes</taxon>
        <taxon>Trichosporonales</taxon>
        <taxon>Trichosporonaceae</taxon>
        <taxon>Vanrija</taxon>
    </lineage>
</organism>
<dbReference type="Pfam" id="PF01124">
    <property type="entry name" value="MAPEG"/>
    <property type="match status" value="1"/>
</dbReference>
<feature type="transmembrane region" description="Helical" evidence="5">
    <location>
        <begin position="51"/>
        <end position="75"/>
    </location>
</feature>
<comment type="subcellular location">
    <subcellularLocation>
        <location evidence="1">Membrane</location>
        <topology evidence="1">Multi-pass membrane protein</topology>
    </subcellularLocation>
</comment>
<evidence type="ECO:0000256" key="2">
    <source>
        <dbReference type="ARBA" id="ARBA00022692"/>
    </source>
</evidence>
<accession>A0A7D8UZA8</accession>
<dbReference type="GO" id="GO:0004602">
    <property type="term" value="F:glutathione peroxidase activity"/>
    <property type="evidence" value="ECO:0007669"/>
    <property type="project" value="TreeGrafter"/>
</dbReference>
<dbReference type="Proteomes" id="UP000473826">
    <property type="component" value="Unassembled WGS sequence"/>
</dbReference>
<dbReference type="InterPro" id="IPR050997">
    <property type="entry name" value="MAPEG"/>
</dbReference>
<evidence type="ECO:0000313" key="7">
    <source>
        <dbReference type="Proteomes" id="UP000473826"/>
    </source>
</evidence>
<keyword evidence="4 5" id="KW-0472">Membrane</keyword>
<dbReference type="PANTHER" id="PTHR10250">
    <property type="entry name" value="MICROSOMAL GLUTATHIONE S-TRANSFERASE"/>
    <property type="match status" value="1"/>
</dbReference>
<dbReference type="Gene3D" id="1.20.120.550">
    <property type="entry name" value="Membrane associated eicosanoid/glutathione metabolism-like domain"/>
    <property type="match status" value="1"/>
</dbReference>
<dbReference type="GO" id="GO:0004364">
    <property type="term" value="F:glutathione transferase activity"/>
    <property type="evidence" value="ECO:0007669"/>
    <property type="project" value="TreeGrafter"/>
</dbReference>